<evidence type="ECO:0000313" key="3">
    <source>
        <dbReference type="Proteomes" id="UP001216510"/>
    </source>
</evidence>
<sequence>MNWPRFIAEPPAPGSHPSRMEQRMMAFDWSSTPLGGIDRWPSSLCNAVRLLLDCQLPMYLAWGEQFTQLYNDAYVPILGEKDASALGNDARVTWSEIWPTIGPMWEKVLTGEGIGFERFKLTIERFGYPEDCYFSFSYSPVRTDDGTPNGVLVTFAETTREVLAERRQAFQLALSDALRGLDDPLAITAHAASMLGEYVGAGRVGYGEIDAVSDSVSVHRDWTADSGAMRSLAGEPSVGQFRPKYHRCP</sequence>
<reference evidence="2 3" key="1">
    <citation type="submission" date="2023-02" db="EMBL/GenBank/DDBJ databases">
        <title>Gemone sequence of Telluria chitinolytica ACM 3522T.</title>
        <authorList>
            <person name="Frediansyah A."/>
            <person name="Miess H."/>
            <person name="Gross H."/>
        </authorList>
    </citation>
    <scope>NUCLEOTIDE SEQUENCE [LARGE SCALE GENOMIC DNA]</scope>
    <source>
        <strain evidence="2 3">ACM 3522</strain>
    </source>
</reference>
<dbReference type="InterPro" id="IPR013656">
    <property type="entry name" value="PAS_4"/>
</dbReference>
<organism evidence="2 3">
    <name type="scientific">Pseudoduganella chitinolytica</name>
    <dbReference type="NCBI Taxonomy" id="34070"/>
    <lineage>
        <taxon>Bacteria</taxon>
        <taxon>Pseudomonadati</taxon>
        <taxon>Pseudomonadota</taxon>
        <taxon>Betaproteobacteria</taxon>
        <taxon>Burkholderiales</taxon>
        <taxon>Oxalobacteraceae</taxon>
        <taxon>Telluria group</taxon>
        <taxon>Pseudoduganella</taxon>
    </lineage>
</organism>
<dbReference type="Pfam" id="PF08448">
    <property type="entry name" value="PAS_4"/>
    <property type="match status" value="1"/>
</dbReference>
<evidence type="ECO:0000313" key="2">
    <source>
        <dbReference type="EMBL" id="WEF33479.1"/>
    </source>
</evidence>
<feature type="domain" description="PAS fold-4" evidence="1">
    <location>
        <begin position="69"/>
        <end position="161"/>
    </location>
</feature>
<proteinExistence type="predicted"/>
<dbReference type="Proteomes" id="UP001216510">
    <property type="component" value="Chromosome"/>
</dbReference>
<dbReference type="Gene3D" id="3.30.450.20">
    <property type="entry name" value="PAS domain"/>
    <property type="match status" value="1"/>
</dbReference>
<dbReference type="EMBL" id="CP119083">
    <property type="protein sequence ID" value="WEF33479.1"/>
    <property type="molecule type" value="Genomic_DNA"/>
</dbReference>
<keyword evidence="3" id="KW-1185">Reference proteome</keyword>
<dbReference type="RefSeq" id="WP_277416180.1">
    <property type="nucleotide sequence ID" value="NZ_CP119083.1"/>
</dbReference>
<name>A0ABY8BC45_9BURK</name>
<evidence type="ECO:0000259" key="1">
    <source>
        <dbReference type="Pfam" id="PF08448"/>
    </source>
</evidence>
<protein>
    <submittedName>
        <fullName evidence="2">PAS domain-containing protein</fullName>
    </submittedName>
</protein>
<accession>A0ABY8BC45</accession>
<gene>
    <name evidence="2" type="ORF">PX653_01425</name>
</gene>